<evidence type="ECO:0000256" key="6">
    <source>
        <dbReference type="SAM" id="MobiDB-lite"/>
    </source>
</evidence>
<dbReference type="SMR" id="A2FNC5"/>
<dbReference type="FunFam" id="1.20.1080.10:FF:000061">
    <property type="entry name" value="Formate/nitrite transporter family protein"/>
    <property type="match status" value="1"/>
</dbReference>
<dbReference type="InterPro" id="IPR000292">
    <property type="entry name" value="For/NO2_transpt"/>
</dbReference>
<dbReference type="OrthoDB" id="4829at2759"/>
<evidence type="ECO:0000256" key="5">
    <source>
        <dbReference type="ARBA" id="ARBA00049660"/>
    </source>
</evidence>
<dbReference type="KEGG" id="tva:4751308"/>
<dbReference type="EMBL" id="DS113903">
    <property type="protein sequence ID" value="EAX93588.1"/>
    <property type="molecule type" value="Genomic_DNA"/>
</dbReference>
<dbReference type="eggNOG" id="ENOG502S3A5">
    <property type="taxonomic scope" value="Eukaryota"/>
</dbReference>
<comment type="subcellular location">
    <subcellularLocation>
        <location evidence="1">Membrane</location>
        <topology evidence="1">Multi-pass membrane protein</topology>
    </subcellularLocation>
</comment>
<dbReference type="GO" id="GO:0015707">
    <property type="term" value="P:nitrite transport"/>
    <property type="evidence" value="ECO:0000318"/>
    <property type="project" value="GO_Central"/>
</dbReference>
<dbReference type="InterPro" id="IPR023271">
    <property type="entry name" value="Aquaporin-like"/>
</dbReference>
<feature type="transmembrane region" description="Helical" evidence="7">
    <location>
        <begin position="156"/>
        <end position="174"/>
    </location>
</feature>
<proteinExistence type="inferred from homology"/>
<dbReference type="PANTHER" id="PTHR30520">
    <property type="entry name" value="FORMATE TRANSPORTER-RELATED"/>
    <property type="match status" value="1"/>
</dbReference>
<accession>A2FNC5</accession>
<dbReference type="Pfam" id="PF01226">
    <property type="entry name" value="Form_Nir_trans"/>
    <property type="match status" value="1"/>
</dbReference>
<keyword evidence="2 7" id="KW-0812">Transmembrane</keyword>
<evidence type="ECO:0000256" key="3">
    <source>
        <dbReference type="ARBA" id="ARBA00022989"/>
    </source>
</evidence>
<dbReference type="RefSeq" id="XP_001306518.1">
    <property type="nucleotide sequence ID" value="XM_001306517.1"/>
</dbReference>
<evidence type="ECO:0000256" key="1">
    <source>
        <dbReference type="ARBA" id="ARBA00004141"/>
    </source>
</evidence>
<dbReference type="InParanoid" id="A2FNC5"/>
<dbReference type="VEuPathDB" id="TrichDB:TVAGG3_0048400"/>
<sequence length="283" mass="31083">MGDLVSYSEICEKLTLAGVTRCNQPTYNFIVRSFLSGVFISFSFLFGVVATIESGQTIMFALCFAIGLDYILFLNCYLFTGDLVPVVLCALNRRAPAGKLIYALGMTYIFNALGCIFGAFFTGWATGLSSNPYDNWVGQKVALYCYKKTHMNYGNMFAKAMICNALVSIATFMANMTTSYCGKCLAVFLAIGNFSTLGLEHCMANWFCLSNGLMQKDGIKNMTWKATILNLIIVSIGNAIGSCIFVSLPAFLQQYSDKPESLDNNDMPNLDNDKKSDEDVASL</sequence>
<feature type="transmembrane region" description="Helical" evidence="7">
    <location>
        <begin position="58"/>
        <end position="79"/>
    </location>
</feature>
<evidence type="ECO:0000256" key="4">
    <source>
        <dbReference type="ARBA" id="ARBA00023136"/>
    </source>
</evidence>
<keyword evidence="4 7" id="KW-0472">Membrane</keyword>
<reference evidence="8" key="2">
    <citation type="journal article" date="2007" name="Science">
        <title>Draft genome sequence of the sexually transmitted pathogen Trichomonas vaginalis.</title>
        <authorList>
            <person name="Carlton J.M."/>
            <person name="Hirt R.P."/>
            <person name="Silva J.C."/>
            <person name="Delcher A.L."/>
            <person name="Schatz M."/>
            <person name="Zhao Q."/>
            <person name="Wortman J.R."/>
            <person name="Bidwell S.L."/>
            <person name="Alsmark U.C.M."/>
            <person name="Besteiro S."/>
            <person name="Sicheritz-Ponten T."/>
            <person name="Noel C.J."/>
            <person name="Dacks J.B."/>
            <person name="Foster P.G."/>
            <person name="Simillion C."/>
            <person name="Van de Peer Y."/>
            <person name="Miranda-Saavedra D."/>
            <person name="Barton G.J."/>
            <person name="Westrop G.D."/>
            <person name="Mueller S."/>
            <person name="Dessi D."/>
            <person name="Fiori P.L."/>
            <person name="Ren Q."/>
            <person name="Paulsen I."/>
            <person name="Zhang H."/>
            <person name="Bastida-Corcuera F.D."/>
            <person name="Simoes-Barbosa A."/>
            <person name="Brown M.T."/>
            <person name="Hayes R.D."/>
            <person name="Mukherjee M."/>
            <person name="Okumura C.Y."/>
            <person name="Schneider R."/>
            <person name="Smith A.J."/>
            <person name="Vanacova S."/>
            <person name="Villalvazo M."/>
            <person name="Haas B.J."/>
            <person name="Pertea M."/>
            <person name="Feldblyum T.V."/>
            <person name="Utterback T.R."/>
            <person name="Shu C.L."/>
            <person name="Osoegawa K."/>
            <person name="de Jong P.J."/>
            <person name="Hrdy I."/>
            <person name="Horvathova L."/>
            <person name="Zubacova Z."/>
            <person name="Dolezal P."/>
            <person name="Malik S.B."/>
            <person name="Logsdon J.M. Jr."/>
            <person name="Henze K."/>
            <person name="Gupta A."/>
            <person name="Wang C.C."/>
            <person name="Dunne R.L."/>
            <person name="Upcroft J.A."/>
            <person name="Upcroft P."/>
            <person name="White O."/>
            <person name="Salzberg S.L."/>
            <person name="Tang P."/>
            <person name="Chiu C.-H."/>
            <person name="Lee Y.-S."/>
            <person name="Embley T.M."/>
            <person name="Coombs G.H."/>
            <person name="Mottram J.C."/>
            <person name="Tachezy J."/>
            <person name="Fraser-Liggett C.M."/>
            <person name="Johnson P.J."/>
        </authorList>
    </citation>
    <scope>NUCLEOTIDE SEQUENCE [LARGE SCALE GENOMIC DNA]</scope>
    <source>
        <strain evidence="8">G3</strain>
    </source>
</reference>
<keyword evidence="9" id="KW-1185">Reference proteome</keyword>
<evidence type="ECO:0000313" key="8">
    <source>
        <dbReference type="EMBL" id="EAX93588.1"/>
    </source>
</evidence>
<name>A2FNC5_TRIV3</name>
<feature type="region of interest" description="Disordered" evidence="6">
    <location>
        <begin position="259"/>
        <end position="283"/>
    </location>
</feature>
<dbReference type="AlphaFoldDB" id="A2FNC5"/>
<dbReference type="OMA" id="MIWFPIM"/>
<feature type="transmembrane region" description="Helical" evidence="7">
    <location>
        <begin position="100"/>
        <end position="125"/>
    </location>
</feature>
<organism evidence="8 9">
    <name type="scientific">Trichomonas vaginalis (strain ATCC PRA-98 / G3)</name>
    <dbReference type="NCBI Taxonomy" id="412133"/>
    <lineage>
        <taxon>Eukaryota</taxon>
        <taxon>Metamonada</taxon>
        <taxon>Parabasalia</taxon>
        <taxon>Trichomonadida</taxon>
        <taxon>Trichomonadidae</taxon>
        <taxon>Trichomonas</taxon>
    </lineage>
</organism>
<dbReference type="PANTHER" id="PTHR30520:SF6">
    <property type="entry name" value="FORMATE_NITRATE FAMILY TRANSPORTER (EUROFUNG)"/>
    <property type="match status" value="1"/>
</dbReference>
<dbReference type="GO" id="GO:0015513">
    <property type="term" value="F:high-affinity secondary active nitrite transmembrane transporter activity"/>
    <property type="evidence" value="ECO:0000318"/>
    <property type="project" value="GO_Central"/>
</dbReference>
<feature type="compositionally biased region" description="Basic and acidic residues" evidence="6">
    <location>
        <begin position="271"/>
        <end position="283"/>
    </location>
</feature>
<dbReference type="GO" id="GO:0005886">
    <property type="term" value="C:plasma membrane"/>
    <property type="evidence" value="ECO:0000318"/>
    <property type="project" value="GO_Central"/>
</dbReference>
<evidence type="ECO:0000256" key="7">
    <source>
        <dbReference type="SAM" id="Phobius"/>
    </source>
</evidence>
<dbReference type="VEuPathDB" id="TrichDB:TVAG_260160"/>
<feature type="transmembrane region" description="Helical" evidence="7">
    <location>
        <begin position="29"/>
        <end position="52"/>
    </location>
</feature>
<protein>
    <submittedName>
        <fullName evidence="8">Formate/nitrite transporter family protein</fullName>
    </submittedName>
</protein>
<gene>
    <name evidence="8" type="ORF">TVAG_407720</name>
</gene>
<keyword evidence="3 7" id="KW-1133">Transmembrane helix</keyword>
<reference evidence="8" key="1">
    <citation type="submission" date="2006-10" db="EMBL/GenBank/DDBJ databases">
        <authorList>
            <person name="Amadeo P."/>
            <person name="Zhao Q."/>
            <person name="Wortman J."/>
            <person name="Fraser-Liggett C."/>
            <person name="Carlton J."/>
        </authorList>
    </citation>
    <scope>NUCLEOTIDE SEQUENCE</scope>
    <source>
        <strain evidence="8">G3</strain>
    </source>
</reference>
<comment type="similarity">
    <text evidence="5">Belongs to the FNT transporter (TC 1.A.16) family.</text>
</comment>
<dbReference type="Proteomes" id="UP000001542">
    <property type="component" value="Unassembled WGS sequence"/>
</dbReference>
<evidence type="ECO:0000256" key="2">
    <source>
        <dbReference type="ARBA" id="ARBA00022692"/>
    </source>
</evidence>
<feature type="transmembrane region" description="Helical" evidence="7">
    <location>
        <begin position="227"/>
        <end position="252"/>
    </location>
</feature>
<dbReference type="Gene3D" id="1.20.1080.10">
    <property type="entry name" value="Glycerol uptake facilitator protein"/>
    <property type="match status" value="1"/>
</dbReference>
<feature type="transmembrane region" description="Helical" evidence="7">
    <location>
        <begin position="186"/>
        <end position="207"/>
    </location>
</feature>
<evidence type="ECO:0000313" key="9">
    <source>
        <dbReference type="Proteomes" id="UP000001542"/>
    </source>
</evidence>